<name>A0A6A4HNJ2_9AGAR</name>
<sequence length="740" mass="82059">MSRWPTSKVQAETDNEFHPSPALSKSANTVASSSLSRAPRRTAAVVPVIETQRSLTAGQTSRLTAGRSGLSSLTLPAVRGGARGAAGPSRGLSAANMWENLGEDMVEAKEHLPLALAIVPQIHVSHAYYGHSPWLFILFIAFSNRLTHRDVQRMGHAVQKRDSHMIDTRLISFWFLWTVFLQGIFACAEHQSKCEDLEISLVDWVAFFDKYSPRMVAYKAKYGKYIATTWSAAFLLGIQWFCMQMLGQYAWKDLKCYQVEWFIKEAFLTYTFIGGDEIPGLSSPVVTPSELISGSLVNYNQFMVDFELSMSGLDQDKLFPEEAIFISDLIEDVSLSQVGVHGFSPSKRLFDLSEDTLVNNMFINFEAEESEDKNQTDNAQEEEEEEEEEEDADDKLGVKEDPSRHVNNEVEFVGKAVEQPVRSRSSMLKYPTLPVPKPISSSTYTSKSKKGQSSHDKDSGFPRLEGGCPNMSLFGYNSVLARGGASLRAARTSKRRGTPYPETKGVRMITERFAAPAWCIAPFLCNLYPVERADEERRRLFMHAARSNTVIQASNVARRQAQLRNSASDPRSLLKALIEDGHRAAPTQSQTWSHPSLVLFVDLSTRVKARQRPWRQLRGGSAPEEASTVVASLSRLLESSEESEEEAVVHAFLDSPRSAVLHLSSPAPRKMTNQWPSVQSNQVPCRGSCSCSLASAFFRQNAAAGPSARPIQHAPGAHRGSGSKQGSRKRKRPFGASIGL</sequence>
<accession>A0A6A4HNJ2</accession>
<evidence type="ECO:0000313" key="2">
    <source>
        <dbReference type="EMBL" id="KAE9400039.1"/>
    </source>
</evidence>
<dbReference type="Proteomes" id="UP000799118">
    <property type="component" value="Unassembled WGS sequence"/>
</dbReference>
<evidence type="ECO:0000313" key="3">
    <source>
        <dbReference type="Proteomes" id="UP000799118"/>
    </source>
</evidence>
<evidence type="ECO:0000256" key="1">
    <source>
        <dbReference type="SAM" id="MobiDB-lite"/>
    </source>
</evidence>
<feature type="compositionally biased region" description="Polar residues" evidence="1">
    <location>
        <begin position="23"/>
        <end position="36"/>
    </location>
</feature>
<feature type="region of interest" description="Disordered" evidence="1">
    <location>
        <begin position="365"/>
        <end position="411"/>
    </location>
</feature>
<protein>
    <submittedName>
        <fullName evidence="2">Uncharacterized protein</fullName>
    </submittedName>
</protein>
<feature type="compositionally biased region" description="Polar residues" evidence="1">
    <location>
        <begin position="1"/>
        <end position="12"/>
    </location>
</feature>
<feature type="region of interest" description="Disordered" evidence="1">
    <location>
        <begin position="704"/>
        <end position="740"/>
    </location>
</feature>
<keyword evidence="3" id="KW-1185">Reference proteome</keyword>
<feature type="region of interest" description="Disordered" evidence="1">
    <location>
        <begin position="1"/>
        <end position="38"/>
    </location>
</feature>
<feature type="compositionally biased region" description="Basic and acidic residues" evidence="1">
    <location>
        <begin position="394"/>
        <end position="408"/>
    </location>
</feature>
<dbReference type="AlphaFoldDB" id="A0A6A4HNJ2"/>
<feature type="region of interest" description="Disordered" evidence="1">
    <location>
        <begin position="428"/>
        <end position="464"/>
    </location>
</feature>
<dbReference type="EMBL" id="ML769461">
    <property type="protein sequence ID" value="KAE9400039.1"/>
    <property type="molecule type" value="Genomic_DNA"/>
</dbReference>
<proteinExistence type="predicted"/>
<gene>
    <name evidence="2" type="ORF">BT96DRAFT_938935</name>
</gene>
<feature type="compositionally biased region" description="Acidic residues" evidence="1">
    <location>
        <begin position="379"/>
        <end position="393"/>
    </location>
</feature>
<organism evidence="2 3">
    <name type="scientific">Gymnopus androsaceus JB14</name>
    <dbReference type="NCBI Taxonomy" id="1447944"/>
    <lineage>
        <taxon>Eukaryota</taxon>
        <taxon>Fungi</taxon>
        <taxon>Dikarya</taxon>
        <taxon>Basidiomycota</taxon>
        <taxon>Agaricomycotina</taxon>
        <taxon>Agaricomycetes</taxon>
        <taxon>Agaricomycetidae</taxon>
        <taxon>Agaricales</taxon>
        <taxon>Marasmiineae</taxon>
        <taxon>Omphalotaceae</taxon>
        <taxon>Gymnopus</taxon>
    </lineage>
</organism>
<reference evidence="2" key="1">
    <citation type="journal article" date="2019" name="Environ. Microbiol.">
        <title>Fungal ecological strategies reflected in gene transcription - a case study of two litter decomposers.</title>
        <authorList>
            <person name="Barbi F."/>
            <person name="Kohler A."/>
            <person name="Barry K."/>
            <person name="Baskaran P."/>
            <person name="Daum C."/>
            <person name="Fauchery L."/>
            <person name="Ihrmark K."/>
            <person name="Kuo A."/>
            <person name="LaButti K."/>
            <person name="Lipzen A."/>
            <person name="Morin E."/>
            <person name="Grigoriev I.V."/>
            <person name="Henrissat B."/>
            <person name="Lindahl B."/>
            <person name="Martin F."/>
        </authorList>
    </citation>
    <scope>NUCLEOTIDE SEQUENCE</scope>
    <source>
        <strain evidence="2">JB14</strain>
    </source>
</reference>